<evidence type="ECO:0000256" key="1">
    <source>
        <dbReference type="ARBA" id="ARBA00004651"/>
    </source>
</evidence>
<dbReference type="SUPFAM" id="SSF81452">
    <property type="entry name" value="Cytochrome c oxidase subunit III-like"/>
    <property type="match status" value="1"/>
</dbReference>
<dbReference type="EMBL" id="AP025184">
    <property type="protein sequence ID" value="BDB53929.1"/>
    <property type="molecule type" value="Genomic_DNA"/>
</dbReference>
<evidence type="ECO:0000256" key="6">
    <source>
        <dbReference type="ARBA" id="ARBA00023136"/>
    </source>
</evidence>
<evidence type="ECO:0000256" key="5">
    <source>
        <dbReference type="ARBA" id="ARBA00022989"/>
    </source>
</evidence>
<dbReference type="PANTHER" id="PTHR11403:SF2">
    <property type="entry name" value="CYTOCHROME BO(3) UBIQUINOL OXIDASE SUBUNIT 3"/>
    <property type="match status" value="1"/>
</dbReference>
<dbReference type="Gene3D" id="1.20.120.80">
    <property type="entry name" value="Cytochrome c oxidase, subunit III, four-helix bundle"/>
    <property type="match status" value="1"/>
</dbReference>
<keyword evidence="4 7" id="KW-0812">Transmembrane</keyword>
<feature type="domain" description="Heme-copper oxidase subunit III family profile" evidence="9">
    <location>
        <begin position="1"/>
        <end position="195"/>
    </location>
</feature>
<feature type="transmembrane region" description="Helical" evidence="8">
    <location>
        <begin position="88"/>
        <end position="110"/>
    </location>
</feature>
<evidence type="ECO:0000313" key="10">
    <source>
        <dbReference type="EMBL" id="BDB53929.1"/>
    </source>
</evidence>
<evidence type="ECO:0000256" key="8">
    <source>
        <dbReference type="SAM" id="Phobius"/>
    </source>
</evidence>
<dbReference type="Pfam" id="PF00510">
    <property type="entry name" value="COX3"/>
    <property type="match status" value="1"/>
</dbReference>
<evidence type="ECO:0000313" key="11">
    <source>
        <dbReference type="Proteomes" id="UP001319867"/>
    </source>
</evidence>
<evidence type="ECO:0000259" key="9">
    <source>
        <dbReference type="PROSITE" id="PS50253"/>
    </source>
</evidence>
<gene>
    <name evidence="10" type="primary">ctaE</name>
    <name evidence="10" type="ORF">GENT5_02340</name>
</gene>
<comment type="similarity">
    <text evidence="2 7">Belongs to the cytochrome c oxidase subunit 3 family.</text>
</comment>
<feature type="transmembrane region" description="Helical" evidence="8">
    <location>
        <begin position="176"/>
        <end position="194"/>
    </location>
</feature>
<reference evidence="10 11" key="1">
    <citation type="journal article" date="2022" name="Int. J. Syst. Evol. Microbiol.">
        <title>Flavobacterium ammonificans sp. nov. and Flavobacterium ammoniigenes sp. nov., ammonifying bacteria isolated from surface river water.</title>
        <authorList>
            <person name="Watanabe K."/>
            <person name="Kitamura T."/>
            <person name="Ogata Y."/>
            <person name="Shindo C."/>
            <person name="Suda W."/>
        </authorList>
    </citation>
    <scope>NUCLEOTIDE SEQUENCE [LARGE SCALE GENOMIC DNA]</scope>
    <source>
        <strain evidence="10 11">GENT5</strain>
    </source>
</reference>
<name>A0ABN6KXJ2_9FLAO</name>
<comment type="subcellular location">
    <subcellularLocation>
        <location evidence="1 7">Cell membrane</location>
        <topology evidence="1 7">Multi-pass membrane protein</topology>
    </subcellularLocation>
</comment>
<dbReference type="InterPro" id="IPR013833">
    <property type="entry name" value="Cyt_c_oxidase_su3_a-hlx"/>
</dbReference>
<feature type="transmembrane region" description="Helical" evidence="8">
    <location>
        <begin position="20"/>
        <end position="42"/>
    </location>
</feature>
<dbReference type="InterPro" id="IPR000298">
    <property type="entry name" value="Cyt_c_oxidase-like_su3"/>
</dbReference>
<feature type="transmembrane region" description="Helical" evidence="8">
    <location>
        <begin position="130"/>
        <end position="155"/>
    </location>
</feature>
<proteinExistence type="inferred from homology"/>
<dbReference type="InterPro" id="IPR024791">
    <property type="entry name" value="Cyt_c/ubiquinol_Oxase_su3"/>
</dbReference>
<dbReference type="PROSITE" id="PS50253">
    <property type="entry name" value="COX3"/>
    <property type="match status" value="1"/>
</dbReference>
<evidence type="ECO:0000256" key="4">
    <source>
        <dbReference type="ARBA" id="ARBA00022692"/>
    </source>
</evidence>
<dbReference type="PANTHER" id="PTHR11403">
    <property type="entry name" value="CYTOCHROME C OXIDASE SUBUNIT III"/>
    <property type="match status" value="1"/>
</dbReference>
<evidence type="ECO:0000256" key="2">
    <source>
        <dbReference type="ARBA" id="ARBA00010581"/>
    </source>
</evidence>
<keyword evidence="6 8" id="KW-0472">Membrane</keyword>
<evidence type="ECO:0000256" key="7">
    <source>
        <dbReference type="RuleBase" id="RU003376"/>
    </source>
</evidence>
<protein>
    <submittedName>
        <fullName evidence="10">Cytochrome oxidase subunit III</fullName>
    </submittedName>
</protein>
<dbReference type="Proteomes" id="UP001319867">
    <property type="component" value="Chromosome"/>
</dbReference>
<organism evidence="10 11">
    <name type="scientific">Flavobacterium ammoniigenes</name>
    <dbReference type="NCBI Taxonomy" id="1751095"/>
    <lineage>
        <taxon>Bacteria</taxon>
        <taxon>Pseudomonadati</taxon>
        <taxon>Bacteroidota</taxon>
        <taxon>Flavobacteriia</taxon>
        <taxon>Flavobacteriales</taxon>
        <taxon>Flavobacteriaceae</taxon>
        <taxon>Flavobacterium</taxon>
    </lineage>
</organism>
<keyword evidence="3" id="KW-1003">Cell membrane</keyword>
<keyword evidence="11" id="KW-1185">Reference proteome</keyword>
<dbReference type="InterPro" id="IPR035973">
    <property type="entry name" value="Cyt_c_oxidase_su3-like_sf"/>
</dbReference>
<keyword evidence="5 8" id="KW-1133">Transmembrane helix</keyword>
<reference evidence="10 11" key="2">
    <citation type="journal article" date="2022" name="Microorganisms">
        <title>Complete Genome Sequences of Two Flavobacterium ammonificans Strains and a Flavobacterium ammoniigenes Strain of Ammonifying Bacterioplankton Isolated from Surface River Water.</title>
        <authorList>
            <person name="Suda W."/>
            <person name="Ogata Y."/>
            <person name="Shindo C."/>
            <person name="Watanabe K."/>
        </authorList>
    </citation>
    <scope>NUCLEOTIDE SEQUENCE [LARGE SCALE GENOMIC DNA]</scope>
    <source>
        <strain evidence="10 11">GENT5</strain>
    </source>
</reference>
<accession>A0ABN6KXJ2</accession>
<feature type="transmembrane region" description="Helical" evidence="8">
    <location>
        <begin position="58"/>
        <end position="76"/>
    </location>
</feature>
<evidence type="ECO:0000256" key="3">
    <source>
        <dbReference type="ARBA" id="ARBA00022475"/>
    </source>
</evidence>
<sequence>MDMTMTQNEEKVKKERSAKLILLFAMVSMTMMFAGLTSAFVVSKSRADWLKDFQLPTAFYWSTFVILSCSLSFFLAKKAIKKDNYRQTTIMLLSTLLLGILFVILQFAGFGQIVAEGYYFTGQASSITTTFLYVVTVMHLLHLAGGIISLLIIIYNHFKQKYNASQTLGIELGAMYWHFLDILWVYIFLFLIFFK</sequence>
<dbReference type="RefSeq" id="WP_229317614.1">
    <property type="nucleotide sequence ID" value="NZ_AP025184.1"/>
</dbReference>